<keyword evidence="1" id="KW-0472">Membrane</keyword>
<reference evidence="2 3" key="1">
    <citation type="submission" date="2016-11" db="EMBL/GenBank/DDBJ databases">
        <authorList>
            <person name="Jaros S."/>
            <person name="Januszkiewicz K."/>
            <person name="Wedrychowicz H."/>
        </authorList>
    </citation>
    <scope>NUCLEOTIDE SEQUENCE [LARGE SCALE GENOMIC DNA]</scope>
    <source>
        <strain evidence="2 3">DSM 8605</strain>
    </source>
</reference>
<evidence type="ECO:0000256" key="1">
    <source>
        <dbReference type="SAM" id="Phobius"/>
    </source>
</evidence>
<keyword evidence="3" id="KW-1185">Reference proteome</keyword>
<proteinExistence type="predicted"/>
<dbReference type="STRING" id="1121316.SAMN02745207_02963"/>
<keyword evidence="1" id="KW-1133">Transmembrane helix</keyword>
<dbReference type="Proteomes" id="UP000184447">
    <property type="component" value="Unassembled WGS sequence"/>
</dbReference>
<protein>
    <submittedName>
        <fullName evidence="2">Uncharacterized protein</fullName>
    </submittedName>
</protein>
<dbReference type="AlphaFoldDB" id="A0A1M5WLZ2"/>
<accession>A0A1M5WLZ2</accession>
<sequence length="298" mass="34933">MEKKEKFAIVLIIILLISNMLMFKILNQVDNKMMTVQEQSGQLRQDIDSISKSVNDSVKELSDEQKWLKIESQNIMSISDDLKQATIQLKWGLRELNSGDKVYLIYGSYKENIDEINKWELVEVEQKDVLSYEETLTLETDKNYYFKVEVINKSKTIIENLTSIELTSMFKERIETQTYFKSRTDKSIEVYLNVVNDSNLRTITSKDLLINEQTKELFKIKNIKYRVYINNEIVLEKILLKEGIEEIEGVKIENNHGLEIIDYSENIELENDVNVAGTIEVIVEDYFGNIYKESFTDR</sequence>
<name>A0A1M5WLZ2_9CLOT</name>
<gene>
    <name evidence="2" type="ORF">SAMN02745207_02963</name>
</gene>
<dbReference type="EMBL" id="FQXM01000018">
    <property type="protein sequence ID" value="SHH88063.1"/>
    <property type="molecule type" value="Genomic_DNA"/>
</dbReference>
<feature type="transmembrane region" description="Helical" evidence="1">
    <location>
        <begin position="7"/>
        <end position="26"/>
    </location>
</feature>
<organism evidence="2 3">
    <name type="scientific">Clostridium grantii DSM 8605</name>
    <dbReference type="NCBI Taxonomy" id="1121316"/>
    <lineage>
        <taxon>Bacteria</taxon>
        <taxon>Bacillati</taxon>
        <taxon>Bacillota</taxon>
        <taxon>Clostridia</taxon>
        <taxon>Eubacteriales</taxon>
        <taxon>Clostridiaceae</taxon>
        <taxon>Clostridium</taxon>
    </lineage>
</organism>
<dbReference type="RefSeq" id="WP_073339193.1">
    <property type="nucleotide sequence ID" value="NZ_FQXM01000018.1"/>
</dbReference>
<evidence type="ECO:0000313" key="3">
    <source>
        <dbReference type="Proteomes" id="UP000184447"/>
    </source>
</evidence>
<evidence type="ECO:0000313" key="2">
    <source>
        <dbReference type="EMBL" id="SHH88063.1"/>
    </source>
</evidence>
<keyword evidence="1" id="KW-0812">Transmembrane</keyword>